<reference evidence="2" key="1">
    <citation type="submission" date="2025-08" db="UniProtKB">
        <authorList>
            <consortium name="RefSeq"/>
        </authorList>
    </citation>
    <scope>IDENTIFICATION</scope>
</reference>
<dbReference type="AlphaFoldDB" id="A0A3Q0J9X8"/>
<protein>
    <submittedName>
        <fullName evidence="2">Rap1 GTPase-GDP dissociation stimulator 1-A</fullName>
    </submittedName>
</protein>
<dbReference type="Gene3D" id="1.25.10.10">
    <property type="entry name" value="Leucine-rich Repeat Variant"/>
    <property type="match status" value="2"/>
</dbReference>
<dbReference type="InterPro" id="IPR011989">
    <property type="entry name" value="ARM-like"/>
</dbReference>
<dbReference type="GO" id="GO:0005085">
    <property type="term" value="F:guanyl-nucleotide exchange factor activity"/>
    <property type="evidence" value="ECO:0007669"/>
    <property type="project" value="InterPro"/>
</dbReference>
<dbReference type="CTD" id="35609"/>
<dbReference type="PANTHER" id="PTHR10957">
    <property type="entry name" value="RAP1 GTPASE-GDP DISSOCIATION STIMULATOR 1"/>
    <property type="match status" value="1"/>
</dbReference>
<dbReference type="InterPro" id="IPR016024">
    <property type="entry name" value="ARM-type_fold"/>
</dbReference>
<evidence type="ECO:0000313" key="1">
    <source>
        <dbReference type="Proteomes" id="UP000079169"/>
    </source>
</evidence>
<keyword evidence="1" id="KW-1185">Reference proteome</keyword>
<dbReference type="Proteomes" id="UP000079169">
    <property type="component" value="Unplaced"/>
</dbReference>
<organism evidence="1 2">
    <name type="scientific">Diaphorina citri</name>
    <name type="common">Asian citrus psyllid</name>
    <dbReference type="NCBI Taxonomy" id="121845"/>
    <lineage>
        <taxon>Eukaryota</taxon>
        <taxon>Metazoa</taxon>
        <taxon>Ecdysozoa</taxon>
        <taxon>Arthropoda</taxon>
        <taxon>Hexapoda</taxon>
        <taxon>Insecta</taxon>
        <taxon>Pterygota</taxon>
        <taxon>Neoptera</taxon>
        <taxon>Paraneoptera</taxon>
        <taxon>Hemiptera</taxon>
        <taxon>Sternorrhyncha</taxon>
        <taxon>Psylloidea</taxon>
        <taxon>Psyllidae</taxon>
        <taxon>Diaphorininae</taxon>
        <taxon>Diaphorina</taxon>
    </lineage>
</organism>
<dbReference type="RefSeq" id="XP_026683748.1">
    <property type="nucleotide sequence ID" value="XM_026827947.1"/>
</dbReference>
<gene>
    <name evidence="2" type="primary">LOC103515154</name>
</gene>
<name>A0A3Q0J9X8_DIACI</name>
<sequence length="329" mass="36367">SDLGQKYVIDNDGVDIIIKVLQFSIFLPWNDLSCLLRSVCTGLLLNLLTDQEQLYSKVLELGTLDTLSSILENGVQNKDSEQAAMHCMIIINFLTESTPDDLLMTERLCKAVVKILEQSTLGELSELCVELLHSQAANDCVGLYLARAGLGELLMSLLDKHRPAVYDDELRNLMKMACDVLIHILNGDEAMLLLFADGKGKVFQGMMEWLDSTDEYMMSTAILAMANFAHNDKHSIQLVKLGVAKKLLNILSRNNTSEADIRLQHALLSGLRNLVIPSENKPVVLEEGLLDVILPMTNIPTYPVVFNLLPTLRIVINGQGKPLSHGGSL</sequence>
<dbReference type="GeneID" id="103515154"/>
<dbReference type="KEGG" id="dci:103515154"/>
<dbReference type="InterPro" id="IPR040144">
    <property type="entry name" value="RAP1GDS1"/>
</dbReference>
<evidence type="ECO:0000313" key="2">
    <source>
        <dbReference type="RefSeq" id="XP_026683748.1"/>
    </source>
</evidence>
<accession>A0A3Q0J9X8</accession>
<dbReference type="SUPFAM" id="SSF48371">
    <property type="entry name" value="ARM repeat"/>
    <property type="match status" value="1"/>
</dbReference>
<proteinExistence type="predicted"/>
<dbReference type="PaxDb" id="121845-A0A3Q0J9X8"/>
<dbReference type="STRING" id="121845.A0A3Q0J9X8"/>
<feature type="non-terminal residue" evidence="2">
    <location>
        <position position="1"/>
    </location>
</feature>